<dbReference type="Gene3D" id="6.10.140.1060">
    <property type="match status" value="1"/>
</dbReference>
<dbReference type="FunFam" id="1.10.8.1220:FF:000002">
    <property type="entry name" value="cytoplasmic dynein 1 heavy chain 1-like"/>
    <property type="match status" value="1"/>
</dbReference>
<dbReference type="GO" id="GO:0045505">
    <property type="term" value="F:dynein intermediate chain binding"/>
    <property type="evidence" value="ECO:0007669"/>
    <property type="project" value="InterPro"/>
</dbReference>
<evidence type="ECO:0000259" key="3">
    <source>
        <dbReference type="Pfam" id="PF03028"/>
    </source>
</evidence>
<dbReference type="InterPro" id="IPR026983">
    <property type="entry name" value="DHC"/>
</dbReference>
<dbReference type="Pfam" id="PF12781">
    <property type="entry name" value="AAA_9"/>
    <property type="match status" value="1"/>
</dbReference>
<dbReference type="FunFam" id="1.20.920.20:FF:000007">
    <property type="entry name" value="Cytoplasmic dynein 1 heavy chain 1-like"/>
    <property type="match status" value="1"/>
</dbReference>
<dbReference type="Gene3D" id="1.20.1270.280">
    <property type="match status" value="1"/>
</dbReference>
<dbReference type="GO" id="GO:0008569">
    <property type="term" value="F:minus-end-directed microtubule motor activity"/>
    <property type="evidence" value="ECO:0007669"/>
    <property type="project" value="InterPro"/>
</dbReference>
<dbReference type="InterPro" id="IPR004273">
    <property type="entry name" value="Dynein_heavy_D6_P-loop"/>
</dbReference>
<dbReference type="SUPFAM" id="SSF52540">
    <property type="entry name" value="P-loop containing nucleoside triphosphate hydrolases"/>
    <property type="match status" value="1"/>
</dbReference>
<keyword evidence="9" id="KW-1185">Reference proteome</keyword>
<proteinExistence type="inferred from homology"/>
<evidence type="ECO:0000256" key="2">
    <source>
        <dbReference type="SAM" id="Coils"/>
    </source>
</evidence>
<dbReference type="GO" id="GO:0007018">
    <property type="term" value="P:microtubule-based movement"/>
    <property type="evidence" value="ECO:0007669"/>
    <property type="project" value="InterPro"/>
</dbReference>
<feature type="coiled-coil region" evidence="2">
    <location>
        <begin position="176"/>
        <end position="217"/>
    </location>
</feature>
<dbReference type="PANTHER" id="PTHR46532:SF13">
    <property type="entry name" value="CYTOPLASMIC DYNEIN 1 HEAVY CHAIN 1"/>
    <property type="match status" value="1"/>
</dbReference>
<accession>A0AAN0J9L1</accession>
<feature type="domain" description="Dynein heavy chain region D6 P-loop" evidence="3">
    <location>
        <begin position="772"/>
        <end position="880"/>
    </location>
</feature>
<dbReference type="Gene3D" id="1.20.920.20">
    <property type="match status" value="1"/>
</dbReference>
<dbReference type="Gene3D" id="1.20.920.60">
    <property type="match status" value="1"/>
</dbReference>
<evidence type="ECO:0000259" key="4">
    <source>
        <dbReference type="Pfam" id="PF12780"/>
    </source>
</evidence>
<dbReference type="GO" id="GO:0051959">
    <property type="term" value="F:dynein light intermediate chain binding"/>
    <property type="evidence" value="ECO:0007669"/>
    <property type="project" value="InterPro"/>
</dbReference>
<evidence type="ECO:0000313" key="8">
    <source>
        <dbReference type="EnsemblMetazoa" id="XP_019853432.1"/>
    </source>
</evidence>
<dbReference type="EnsemblMetazoa" id="XM_019997873.1">
    <property type="protein sequence ID" value="XP_019853432.1"/>
    <property type="gene ID" value="LOC100636330"/>
</dbReference>
<dbReference type="FunFam" id="3.10.490.20:FF:000004">
    <property type="entry name" value="Cytoplasmic dynein heavy chain 2"/>
    <property type="match status" value="1"/>
</dbReference>
<feature type="domain" description="Dynein heavy chain AAA module D4" evidence="4">
    <location>
        <begin position="14"/>
        <end position="157"/>
    </location>
</feature>
<dbReference type="Gene3D" id="3.40.50.300">
    <property type="entry name" value="P-loop containing nucleotide triphosphate hydrolases"/>
    <property type="match status" value="2"/>
</dbReference>
<dbReference type="InterPro" id="IPR027417">
    <property type="entry name" value="P-loop_NTPase"/>
</dbReference>
<dbReference type="FunFam" id="1.20.1270.280:FF:000004">
    <property type="entry name" value="Cytoplasmic dynein heavy chain 2"/>
    <property type="match status" value="1"/>
</dbReference>
<feature type="domain" description="Dynein heavy chain C-terminal" evidence="7">
    <location>
        <begin position="1071"/>
        <end position="1382"/>
    </location>
</feature>
<dbReference type="GeneID" id="100636330"/>
<name>A0AAN0J9L1_AMPQE</name>
<keyword evidence="2" id="KW-0175">Coiled coil</keyword>
<dbReference type="Proteomes" id="UP000007879">
    <property type="component" value="Unassembled WGS sequence"/>
</dbReference>
<dbReference type="InterPro" id="IPR024317">
    <property type="entry name" value="Dynein_heavy_chain_D4_dom"/>
</dbReference>
<feature type="domain" description="Dynein heavy chain AAA lid" evidence="6">
    <location>
        <begin position="912"/>
        <end position="1062"/>
    </location>
</feature>
<dbReference type="Pfam" id="PF18199">
    <property type="entry name" value="Dynein_C"/>
    <property type="match status" value="1"/>
</dbReference>
<dbReference type="Gene3D" id="1.10.8.720">
    <property type="entry name" value="Region D6 of dynein motor"/>
    <property type="match status" value="1"/>
</dbReference>
<sequence length="1386" mass="157865">MTQCKEGSQKEGLMLDSSEELYKWFTHQIMRNLHVVFTMNPSSEGLKDRAATSPALFNRCVLNWFGDWSTDALYQVGYEFTNKVDLDKSDYIPPDRVPVVYPDLPMPPTHRQSIVNAFVYVHQTLYQANTSLQKRGGRTMAITPRHYLDFINHYVKLYNEKRQDLEEQQLHLNVGLQKIRETVEQVEELQASLSIKKNELEQKNTLANQKLKQMVHDQQEAEKKKITSQEIQEALKVQTHDIAQKKDIVLNDLSKVEPAVKEAQQAVKGIKKSHLVEVRALNNPHQVIKMALESICMLIGEPYTDWKSIRQIIMKENFIPTIANFSTEDITDDARNKMKRDYMSHKEYNFETVNHASKACGPLVKWAIAQDVESYDPILNPVLNREVKKTGGRVLITLGDQEIDLSPSFTIFLSTRDPSVEFPPDLCSRVTFVNFTVTRSSLQSQCLNRVLKSERPDVDEKRSDLLKLQGEFLLRLRHLEKSLLTALNEVKGRILDDNRIITELETLKKEAAEVQRKMEETDTVMAEVDTVSQQYLPLSTSCSAMYFTLESLNQVHFLYQYSLQFFLDIFQNVLTVNPNLKGQSDYAKRLRIITQDLFQMVYTRVARGMLHDDRIVLALLLCRIQLKERSDESDYNTEFDCFLRGKDSLRIDSSVPEMKGLTKDQVLSMHHLSKQLRAFENLPYHVSGNDDFISWLNSVSPEDNVPVCWDDELPLTPVGKCFYQLLVIQTFRPDRLLAMGNNFVATVMGKNFMSAAEQELDLAKIVNDEVKSNTPVLLCSVPGYDASGRVDDLSASQNKQCTSIAIGSAEGFNLAEKAISSASKTGRWVLLKNVHLAAQWLVSLEKKLHSLSPHANFRLFLTMEINPKIPVNLLRTSQILTFEPPPGIKANLIRTFATVPVTRMCREPHERARLYFLLAWLHAILQERLRYAPLGWTKKYEFNESDLRMACDTLDTWLDTVAQGRTNLPPDKIPWSAFRTLLSQCIYGGRIDNDFDQRLLNSFVSRLFSVKSFEVDFPLVSNVDGIRNVPIPEGIRREQFLQWIENLPVHQTPSWLGLPNNAEVVLLTTKGSALTAKLLKMQSLSDDDDFLSSVGTTITENLSKKSDGRPAWMRTLHVTALDWLKIIPQSLNVLRRTADNIKDPLFRFFEREITSGSKLLATVRNDLMNVVEVCETKRKQTNYLRTLISDLAKGIIPRSWSIYIVPPGLTVLQWVVDFSERVKQLQSISNQVLNEGSHVLKSVNVWLGGLFTPEAYITATRQFVAQANSWSLEELFLEVLVDFKGQLDDCSFGVTGLRLQGAKCTANRLSLTATIVNELPLTCLKWVRVNPSEAYKKSLGKVVLPVYLNQTRSVLLFTLSFDADGVSADGDHAYYERGVAILSSPL</sequence>
<dbReference type="PANTHER" id="PTHR46532">
    <property type="entry name" value="MALE FERTILITY FACTOR KL5"/>
    <property type="match status" value="1"/>
</dbReference>
<dbReference type="InterPro" id="IPR041228">
    <property type="entry name" value="Dynein_C"/>
</dbReference>
<dbReference type="Pfam" id="PF03028">
    <property type="entry name" value="Dynein_heavy"/>
    <property type="match status" value="1"/>
</dbReference>
<evidence type="ECO:0000256" key="1">
    <source>
        <dbReference type="ARBA" id="ARBA00008887"/>
    </source>
</evidence>
<feature type="coiled-coil region" evidence="2">
    <location>
        <begin position="497"/>
        <end position="524"/>
    </location>
</feature>
<dbReference type="FunFam" id="3.40.50.300:FF:000373">
    <property type="entry name" value="Cytoplasmic dynein heavy chain 2"/>
    <property type="match status" value="1"/>
</dbReference>
<dbReference type="InterPro" id="IPR043160">
    <property type="entry name" value="Dynein_C_barrel"/>
</dbReference>
<dbReference type="RefSeq" id="XP_019853432.1">
    <property type="nucleotide sequence ID" value="XM_019997873.1"/>
</dbReference>
<dbReference type="Pfam" id="PF12780">
    <property type="entry name" value="AAA_8"/>
    <property type="match status" value="1"/>
</dbReference>
<feature type="domain" description="Dynein heavy chain ATP-binding dynein motor region" evidence="5">
    <location>
        <begin position="366"/>
        <end position="514"/>
    </location>
</feature>
<dbReference type="InterPro" id="IPR035706">
    <property type="entry name" value="AAA_9"/>
</dbReference>
<dbReference type="Gene3D" id="3.10.490.20">
    <property type="match status" value="1"/>
</dbReference>
<comment type="similarity">
    <text evidence="1">Belongs to the dynein heavy chain family.</text>
</comment>
<organism evidence="8 9">
    <name type="scientific">Amphimedon queenslandica</name>
    <name type="common">Sponge</name>
    <dbReference type="NCBI Taxonomy" id="400682"/>
    <lineage>
        <taxon>Eukaryota</taxon>
        <taxon>Metazoa</taxon>
        <taxon>Porifera</taxon>
        <taxon>Demospongiae</taxon>
        <taxon>Heteroscleromorpha</taxon>
        <taxon>Haplosclerida</taxon>
        <taxon>Niphatidae</taxon>
        <taxon>Amphimedon</taxon>
    </lineage>
</organism>
<dbReference type="InterPro" id="IPR042219">
    <property type="entry name" value="AAA_lid_11_sf"/>
</dbReference>
<dbReference type="Pfam" id="PF18198">
    <property type="entry name" value="AAA_lid_11"/>
    <property type="match status" value="1"/>
</dbReference>
<evidence type="ECO:0000313" key="9">
    <source>
        <dbReference type="Proteomes" id="UP000007879"/>
    </source>
</evidence>
<dbReference type="InterPro" id="IPR041658">
    <property type="entry name" value="AAA_lid_11"/>
</dbReference>
<evidence type="ECO:0000259" key="6">
    <source>
        <dbReference type="Pfam" id="PF18198"/>
    </source>
</evidence>
<protein>
    <submittedName>
        <fullName evidence="8">Uncharacterized protein</fullName>
    </submittedName>
</protein>
<dbReference type="GO" id="GO:0005858">
    <property type="term" value="C:axonemal dynein complex"/>
    <property type="evidence" value="ECO:0007669"/>
    <property type="project" value="TreeGrafter"/>
</dbReference>
<evidence type="ECO:0000259" key="5">
    <source>
        <dbReference type="Pfam" id="PF12781"/>
    </source>
</evidence>
<reference evidence="8" key="2">
    <citation type="submission" date="2024-06" db="UniProtKB">
        <authorList>
            <consortium name="EnsemblMetazoa"/>
        </authorList>
    </citation>
    <scope>IDENTIFICATION</scope>
</reference>
<reference evidence="9" key="1">
    <citation type="journal article" date="2010" name="Nature">
        <title>The Amphimedon queenslandica genome and the evolution of animal complexity.</title>
        <authorList>
            <person name="Srivastava M."/>
            <person name="Simakov O."/>
            <person name="Chapman J."/>
            <person name="Fahey B."/>
            <person name="Gauthier M.E."/>
            <person name="Mitros T."/>
            <person name="Richards G.S."/>
            <person name="Conaco C."/>
            <person name="Dacre M."/>
            <person name="Hellsten U."/>
            <person name="Larroux C."/>
            <person name="Putnam N.H."/>
            <person name="Stanke M."/>
            <person name="Adamska M."/>
            <person name="Darling A."/>
            <person name="Degnan S.M."/>
            <person name="Oakley T.H."/>
            <person name="Plachetzki D.C."/>
            <person name="Zhai Y."/>
            <person name="Adamski M."/>
            <person name="Calcino A."/>
            <person name="Cummins S.F."/>
            <person name="Goodstein D.M."/>
            <person name="Harris C."/>
            <person name="Jackson D.J."/>
            <person name="Leys S.P."/>
            <person name="Shu S."/>
            <person name="Woodcroft B.J."/>
            <person name="Vervoort M."/>
            <person name="Kosik K.S."/>
            <person name="Manning G."/>
            <person name="Degnan B.M."/>
            <person name="Rokhsar D.S."/>
        </authorList>
    </citation>
    <scope>NUCLEOTIDE SEQUENCE [LARGE SCALE GENOMIC DNA]</scope>
</reference>
<dbReference type="FunFam" id="1.10.8.720:FF:000003">
    <property type="entry name" value="Cytoplasmic dynein heavy chain 2"/>
    <property type="match status" value="1"/>
</dbReference>
<evidence type="ECO:0000259" key="7">
    <source>
        <dbReference type="Pfam" id="PF18199"/>
    </source>
</evidence>
<dbReference type="Gene3D" id="1.10.8.1220">
    <property type="match status" value="1"/>
</dbReference>